<dbReference type="SUPFAM" id="SSF51055">
    <property type="entry name" value="Carbohydrate binding domain"/>
    <property type="match status" value="1"/>
</dbReference>
<dbReference type="Pfam" id="PF00182">
    <property type="entry name" value="Glyco_hydro_19"/>
    <property type="match status" value="1"/>
</dbReference>
<gene>
    <name evidence="6" type="ORF">LMG32289_05768</name>
</gene>
<dbReference type="SUPFAM" id="SSF53955">
    <property type="entry name" value="Lysozyme-like"/>
    <property type="match status" value="1"/>
</dbReference>
<keyword evidence="3" id="KW-1015">Disulfide bond</keyword>
<protein>
    <recommendedName>
        <fullName evidence="5">Chitin-binding type-3 domain-containing protein</fullName>
    </recommendedName>
</protein>
<dbReference type="PANTHER" id="PTHR22595:SF79">
    <property type="entry name" value="CHITINASE 12"/>
    <property type="match status" value="1"/>
</dbReference>
<evidence type="ECO:0000313" key="7">
    <source>
        <dbReference type="Proteomes" id="UP000706525"/>
    </source>
</evidence>
<dbReference type="Pfam" id="PF02839">
    <property type="entry name" value="CBM_5_12"/>
    <property type="match status" value="1"/>
</dbReference>
<evidence type="ECO:0000313" key="6">
    <source>
        <dbReference type="EMBL" id="CAG9184871.1"/>
    </source>
</evidence>
<keyword evidence="2" id="KW-0611">Plant defense</keyword>
<dbReference type="Gene3D" id="3.30.20.10">
    <property type="entry name" value="Endochitinase, domain 2"/>
    <property type="match status" value="1"/>
</dbReference>
<dbReference type="RefSeq" id="WP_377744023.1">
    <property type="nucleotide sequence ID" value="NZ_CAJZAG010000013.1"/>
</dbReference>
<keyword evidence="7" id="KW-1185">Reference proteome</keyword>
<dbReference type="Proteomes" id="UP000706525">
    <property type="component" value="Unassembled WGS sequence"/>
</dbReference>
<dbReference type="InterPro" id="IPR000726">
    <property type="entry name" value="Glyco_hydro_19_cat"/>
</dbReference>
<sequence length="465" mass="50611">MPAPTPAPTPAPAPAPTPVQTKPGCYAPWSANAIYNENNVASYQAKNYRAKWWAQGTTPTTGDPWAVIEDCDPAKAAPPAPTPTPTPAPAPTPVPPNVPVPTRAQAEQVEKDLTNTPAFAAIKQMIRTADNAIVDATDAGVASNPPNVQRVEKIMNASKWEFLFPRRNAAYTYRAFLQAIAKFPAVCGDYKDGRDAEAICRKTLATMFAHFAQETGEHDIHSSTPEFRQGLYWVREMGCAETGDGCGYNAECDPNIWQGQLYVCGKNPDGAFKKYYGRGAKQLSYNYNYGQFSQVMYGKPTTLLDDPDSVASTWLNLASAVFFFVYPQPPKPSMQAVIDGSWQPNASDQANGLVPGFGVTTMIINGGVECGGGTEVAQSLNRIKYYKSFATELGVPVPDNEKLGCTGMKQFADGGSAAVDTTFVKDWHENMAYRCMLVNYQEKFSALIPGDYVKCVENEWGVKLK</sequence>
<dbReference type="InterPro" id="IPR036573">
    <property type="entry name" value="CBM_sf_5/12"/>
</dbReference>
<dbReference type="EMBL" id="CAJZAG010000013">
    <property type="protein sequence ID" value="CAG9184871.1"/>
    <property type="molecule type" value="Genomic_DNA"/>
</dbReference>
<dbReference type="Gene3D" id="1.10.530.10">
    <property type="match status" value="1"/>
</dbReference>
<proteinExistence type="predicted"/>
<evidence type="ECO:0000256" key="1">
    <source>
        <dbReference type="ARBA" id="ARBA00022801"/>
    </source>
</evidence>
<feature type="region of interest" description="Disordered" evidence="4">
    <location>
        <begin position="72"/>
        <end position="100"/>
    </location>
</feature>
<dbReference type="CDD" id="cd12215">
    <property type="entry name" value="ChiC_BD"/>
    <property type="match status" value="1"/>
</dbReference>
<dbReference type="PANTHER" id="PTHR22595">
    <property type="entry name" value="CHITINASE-RELATED"/>
    <property type="match status" value="1"/>
</dbReference>
<name>A0ABN7ZKY7_9BURK</name>
<keyword evidence="1" id="KW-0378">Hydrolase</keyword>
<organism evidence="6 7">
    <name type="scientific">Cupriavidus pampae</name>
    <dbReference type="NCBI Taxonomy" id="659251"/>
    <lineage>
        <taxon>Bacteria</taxon>
        <taxon>Pseudomonadati</taxon>
        <taxon>Pseudomonadota</taxon>
        <taxon>Betaproteobacteria</taxon>
        <taxon>Burkholderiales</taxon>
        <taxon>Burkholderiaceae</taxon>
        <taxon>Cupriavidus</taxon>
    </lineage>
</organism>
<evidence type="ECO:0000256" key="2">
    <source>
        <dbReference type="ARBA" id="ARBA00022821"/>
    </source>
</evidence>
<reference evidence="6 7" key="1">
    <citation type="submission" date="2021-08" db="EMBL/GenBank/DDBJ databases">
        <authorList>
            <person name="Peeters C."/>
        </authorList>
    </citation>
    <scope>NUCLEOTIDE SEQUENCE [LARGE SCALE GENOMIC DNA]</scope>
    <source>
        <strain evidence="6 7">LMG 32289</strain>
    </source>
</reference>
<evidence type="ECO:0000256" key="4">
    <source>
        <dbReference type="SAM" id="MobiDB-lite"/>
    </source>
</evidence>
<dbReference type="CDD" id="cd00325">
    <property type="entry name" value="chitinase_GH19"/>
    <property type="match status" value="1"/>
</dbReference>
<feature type="compositionally biased region" description="Pro residues" evidence="4">
    <location>
        <begin position="76"/>
        <end position="99"/>
    </location>
</feature>
<dbReference type="Gene3D" id="2.10.10.20">
    <property type="entry name" value="Carbohydrate-binding module superfamily 5/12"/>
    <property type="match status" value="1"/>
</dbReference>
<dbReference type="InterPro" id="IPR023346">
    <property type="entry name" value="Lysozyme-like_dom_sf"/>
</dbReference>
<comment type="caution">
    <text evidence="6">The sequence shown here is derived from an EMBL/GenBank/DDBJ whole genome shotgun (WGS) entry which is preliminary data.</text>
</comment>
<feature type="domain" description="Chitin-binding type-3" evidence="5">
    <location>
        <begin position="26"/>
        <end position="68"/>
    </location>
</feature>
<accession>A0ABN7ZKY7</accession>
<dbReference type="SMART" id="SM00495">
    <property type="entry name" value="ChtBD3"/>
    <property type="match status" value="1"/>
</dbReference>
<evidence type="ECO:0000256" key="3">
    <source>
        <dbReference type="ARBA" id="ARBA00023157"/>
    </source>
</evidence>
<dbReference type="InterPro" id="IPR003610">
    <property type="entry name" value="CBM5/12"/>
</dbReference>
<evidence type="ECO:0000259" key="5">
    <source>
        <dbReference type="SMART" id="SM00495"/>
    </source>
</evidence>